<dbReference type="CDD" id="cd04875">
    <property type="entry name" value="ACT_F4HF-DF"/>
    <property type="match status" value="1"/>
</dbReference>
<dbReference type="EMBL" id="CP014671">
    <property type="protein sequence ID" value="ANX03186.1"/>
    <property type="molecule type" value="Genomic_DNA"/>
</dbReference>
<dbReference type="InParanoid" id="A0A1B1YQX7"/>
<dbReference type="KEGG" id="gbi:PG2T_02600"/>
<dbReference type="PANTHER" id="PTHR42706:SF1">
    <property type="entry name" value="FORMYLTETRAHYDROFOLATE DEFORMYLASE 2, MITOCHONDRIAL"/>
    <property type="match status" value="1"/>
</dbReference>
<comment type="pathway">
    <text evidence="3">Purine metabolism; IMP biosynthesis via de novo pathway; formate from 10-formyl-5,6,7,8-tetrahydrofolate: step 1/1.</text>
</comment>
<dbReference type="InterPro" id="IPR036477">
    <property type="entry name" value="Formyl_transf_N_sf"/>
</dbReference>
<dbReference type="Pfam" id="PF01842">
    <property type="entry name" value="ACT"/>
    <property type="match status" value="1"/>
</dbReference>
<comment type="function">
    <text evidence="3">Catalyzes the hydrolysis of 10-formyltetrahydrofolate (formyl-FH4) to formate and tetrahydrofolate (FH4).</text>
</comment>
<dbReference type="FunCoup" id="A0A1B1YQX7">
    <property type="interactions" value="337"/>
</dbReference>
<evidence type="ECO:0000256" key="2">
    <source>
        <dbReference type="ARBA" id="ARBA00022801"/>
    </source>
</evidence>
<dbReference type="EC" id="3.5.1.10" evidence="3 4"/>
<dbReference type="Gene3D" id="3.40.50.170">
    <property type="entry name" value="Formyl transferase, N-terminal domain"/>
    <property type="match status" value="1"/>
</dbReference>
<dbReference type="PROSITE" id="PS51671">
    <property type="entry name" value="ACT"/>
    <property type="match status" value="1"/>
</dbReference>
<keyword evidence="2 3" id="KW-0378">Hydrolase</keyword>
<dbReference type="PIRSF" id="PIRSF036480">
    <property type="entry name" value="FormyFH4_hydr"/>
    <property type="match status" value="1"/>
</dbReference>
<evidence type="ECO:0000313" key="7">
    <source>
        <dbReference type="Proteomes" id="UP000092952"/>
    </source>
</evidence>
<name>A0A1B1YQX7_9GAMM</name>
<dbReference type="Gene3D" id="3.30.70.260">
    <property type="match status" value="1"/>
</dbReference>
<dbReference type="RefSeq" id="WP_068802691.1">
    <property type="nucleotide sequence ID" value="NZ_CP014671.1"/>
</dbReference>
<keyword evidence="7" id="KW-1185">Reference proteome</keyword>
<dbReference type="PRINTS" id="PR01575">
    <property type="entry name" value="FFH4HYDRLASE"/>
</dbReference>
<dbReference type="OrthoDB" id="9806170at2"/>
<dbReference type="PANTHER" id="PTHR42706">
    <property type="entry name" value="FORMYLTETRAHYDROFOLATE DEFORMYLASE"/>
    <property type="match status" value="1"/>
</dbReference>
<dbReference type="Proteomes" id="UP000092952">
    <property type="component" value="Chromosome"/>
</dbReference>
<dbReference type="InterPro" id="IPR044074">
    <property type="entry name" value="PurU_ACT"/>
</dbReference>
<dbReference type="NCBIfam" id="NF004684">
    <property type="entry name" value="PRK06027.1"/>
    <property type="match status" value="1"/>
</dbReference>
<proteinExistence type="inferred from homology"/>
<dbReference type="Pfam" id="PF00551">
    <property type="entry name" value="Formyl_trans_N"/>
    <property type="match status" value="1"/>
</dbReference>
<gene>
    <name evidence="3" type="primary">purU</name>
    <name evidence="6" type="ORF">PG2T_02600</name>
</gene>
<keyword evidence="1 3" id="KW-0554">One-carbon metabolism</keyword>
<evidence type="ECO:0000256" key="3">
    <source>
        <dbReference type="HAMAP-Rule" id="MF_01927"/>
    </source>
</evidence>
<keyword evidence="3" id="KW-0658">Purine biosynthesis</keyword>
<dbReference type="STRING" id="1810504.PG2T_02600"/>
<dbReference type="AlphaFoldDB" id="A0A1B1YQX7"/>
<dbReference type="InterPro" id="IPR045865">
    <property type="entry name" value="ACT-like_dom_sf"/>
</dbReference>
<dbReference type="InterPro" id="IPR002912">
    <property type="entry name" value="ACT_dom"/>
</dbReference>
<evidence type="ECO:0000256" key="1">
    <source>
        <dbReference type="ARBA" id="ARBA00022563"/>
    </source>
</evidence>
<feature type="domain" description="ACT" evidence="5">
    <location>
        <begin position="7"/>
        <end position="87"/>
    </location>
</feature>
<accession>A0A1B1YQX7</accession>
<dbReference type="NCBIfam" id="TIGR00655">
    <property type="entry name" value="PurU"/>
    <property type="match status" value="1"/>
</dbReference>
<dbReference type="SUPFAM" id="SSF55021">
    <property type="entry name" value="ACT-like"/>
    <property type="match status" value="1"/>
</dbReference>
<dbReference type="GO" id="GO:0006730">
    <property type="term" value="P:one-carbon metabolic process"/>
    <property type="evidence" value="ECO:0007669"/>
    <property type="project" value="UniProtKB-KW"/>
</dbReference>
<dbReference type="InterPro" id="IPR002376">
    <property type="entry name" value="Formyl_transf_N"/>
</dbReference>
<dbReference type="CDD" id="cd08648">
    <property type="entry name" value="FMT_core_Formyl-FH4-Hydrolase_C"/>
    <property type="match status" value="1"/>
</dbReference>
<dbReference type="SUPFAM" id="SSF53328">
    <property type="entry name" value="Formyltransferase"/>
    <property type="match status" value="1"/>
</dbReference>
<evidence type="ECO:0000313" key="6">
    <source>
        <dbReference type="EMBL" id="ANX03186.1"/>
    </source>
</evidence>
<dbReference type="GO" id="GO:0008864">
    <property type="term" value="F:formyltetrahydrofolate deformylase activity"/>
    <property type="evidence" value="ECO:0007669"/>
    <property type="project" value="UniProtKB-UniRule"/>
</dbReference>
<comment type="similarity">
    <text evidence="3">Belongs to the PurU family.</text>
</comment>
<comment type="catalytic activity">
    <reaction evidence="3">
        <text>(6R)-10-formyltetrahydrofolate + H2O = (6S)-5,6,7,8-tetrahydrofolate + formate + H(+)</text>
        <dbReference type="Rhea" id="RHEA:19833"/>
        <dbReference type="ChEBI" id="CHEBI:15377"/>
        <dbReference type="ChEBI" id="CHEBI:15378"/>
        <dbReference type="ChEBI" id="CHEBI:15740"/>
        <dbReference type="ChEBI" id="CHEBI:57453"/>
        <dbReference type="ChEBI" id="CHEBI:195366"/>
        <dbReference type="EC" id="3.5.1.10"/>
    </reaction>
</comment>
<dbReference type="InterPro" id="IPR004810">
    <property type="entry name" value="PurU"/>
</dbReference>
<feature type="active site" evidence="3">
    <location>
        <position position="229"/>
    </location>
</feature>
<dbReference type="GO" id="GO:0006189">
    <property type="term" value="P:'de novo' IMP biosynthetic process"/>
    <property type="evidence" value="ECO:0007669"/>
    <property type="project" value="UniProtKB-UniRule"/>
</dbReference>
<protein>
    <recommendedName>
        <fullName evidence="3 4">Formyltetrahydrofolate deformylase</fullName>
        <ecNumber evidence="3 4">3.5.1.10</ecNumber>
    </recommendedName>
    <alternativeName>
        <fullName evidence="3">Formyl-FH(4) hydrolase</fullName>
    </alternativeName>
</protein>
<evidence type="ECO:0000256" key="4">
    <source>
        <dbReference type="NCBIfam" id="TIGR00655"/>
    </source>
</evidence>
<sequence length="285" mass="32515">MSRNTAILLVTCPDQRGLVAAVAEFLYRHGANILHADQHVDIAAGLFFMRVEWSLAGFDMSAADFATAFAPLAEKHALHWRLEESDRRQRVAIFASRYDHCLADLLYRHRAGELYCDIPLVISNHEDTRQLVEFYDVPFHLIEVSPEGKTEAEAAQLALLEQNGVDLIVLARYMQILGPRFVARYPARIINIHHSFLPAFLGARPYHRAFERGVKIIGATSHYVTDTLDEGPIIEQDVIRVSHRDQVENLIQKGRDVEKMVLSRAVRWHLEHRILAYGNKTVVFD</sequence>
<dbReference type="HAMAP" id="MF_01927">
    <property type="entry name" value="PurU"/>
    <property type="match status" value="1"/>
</dbReference>
<organism evidence="6 7">
    <name type="scientific">Immundisolibacter cernigliae</name>
    <dbReference type="NCBI Taxonomy" id="1810504"/>
    <lineage>
        <taxon>Bacteria</taxon>
        <taxon>Pseudomonadati</taxon>
        <taxon>Pseudomonadota</taxon>
        <taxon>Gammaproteobacteria</taxon>
        <taxon>Immundisolibacterales</taxon>
        <taxon>Immundisolibacteraceae</taxon>
        <taxon>Immundisolibacter</taxon>
    </lineage>
</organism>
<reference evidence="7" key="1">
    <citation type="submission" date="2016-03" db="EMBL/GenBank/DDBJ databases">
        <title>Complete genome sequence of Solimmundus cernigliae, representing a novel lineage of polycyclic aromatic hydrocarbon degraders within the Gammaproteobacteria.</title>
        <authorList>
            <person name="Singleton D.R."/>
            <person name="Dickey A.N."/>
            <person name="Scholl E.H."/>
            <person name="Wright F.A."/>
            <person name="Aitken M.D."/>
        </authorList>
    </citation>
    <scope>NUCLEOTIDE SEQUENCE [LARGE SCALE GENOMIC DNA]</scope>
    <source>
        <strain evidence="7">TR3.2</strain>
    </source>
</reference>
<dbReference type="UniPathway" id="UPA00074">
    <property type="reaction ID" value="UER00170"/>
</dbReference>
<dbReference type="InterPro" id="IPR041729">
    <property type="entry name" value="Formyl-FH4-Hydrolase_C"/>
</dbReference>
<evidence type="ECO:0000259" key="5">
    <source>
        <dbReference type="PROSITE" id="PS51671"/>
    </source>
</evidence>